<dbReference type="Proteomes" id="UP000001194">
    <property type="component" value="Unassembled WGS sequence"/>
</dbReference>
<keyword evidence="3" id="KW-1185">Reference proteome</keyword>
<dbReference type="OrthoDB" id="2563900at2759"/>
<organism evidence="3">
    <name type="scientific">Laccaria bicolor (strain S238N-H82 / ATCC MYA-4686)</name>
    <name type="common">Bicoloured deceiver</name>
    <name type="synonym">Laccaria laccata var. bicolor</name>
    <dbReference type="NCBI Taxonomy" id="486041"/>
    <lineage>
        <taxon>Eukaryota</taxon>
        <taxon>Fungi</taxon>
        <taxon>Dikarya</taxon>
        <taxon>Basidiomycota</taxon>
        <taxon>Agaricomycotina</taxon>
        <taxon>Agaricomycetes</taxon>
        <taxon>Agaricomycetidae</taxon>
        <taxon>Agaricales</taxon>
        <taxon>Agaricineae</taxon>
        <taxon>Hydnangiaceae</taxon>
        <taxon>Laccaria</taxon>
    </lineage>
</organism>
<evidence type="ECO:0000313" key="3">
    <source>
        <dbReference type="Proteomes" id="UP000001194"/>
    </source>
</evidence>
<feature type="compositionally biased region" description="Polar residues" evidence="1">
    <location>
        <begin position="317"/>
        <end position="344"/>
    </location>
</feature>
<proteinExistence type="predicted"/>
<dbReference type="GeneID" id="6083365"/>
<dbReference type="InParanoid" id="B0DUW1"/>
<feature type="compositionally biased region" description="Low complexity" evidence="1">
    <location>
        <begin position="112"/>
        <end position="126"/>
    </location>
</feature>
<dbReference type="RefSeq" id="XP_001887757.1">
    <property type="nucleotide sequence ID" value="XM_001887722.1"/>
</dbReference>
<protein>
    <submittedName>
        <fullName evidence="2">Predicted protein</fullName>
    </submittedName>
</protein>
<accession>B0DUW1</accession>
<feature type="region of interest" description="Disordered" evidence="1">
    <location>
        <begin position="285"/>
        <end position="390"/>
    </location>
</feature>
<dbReference type="HOGENOM" id="CLU_630161_0_0_1"/>
<name>B0DUW1_LACBS</name>
<feature type="region of interest" description="Disordered" evidence="1">
    <location>
        <begin position="106"/>
        <end position="126"/>
    </location>
</feature>
<feature type="compositionally biased region" description="Acidic residues" evidence="1">
    <location>
        <begin position="221"/>
        <end position="235"/>
    </location>
</feature>
<feature type="region of interest" description="Disordered" evidence="1">
    <location>
        <begin position="216"/>
        <end position="256"/>
    </location>
</feature>
<evidence type="ECO:0000313" key="2">
    <source>
        <dbReference type="EMBL" id="EDR01681.1"/>
    </source>
</evidence>
<dbReference type="AlphaFoldDB" id="B0DUW1"/>
<gene>
    <name evidence="2" type="ORF">LACBIDRAFT_333104</name>
</gene>
<reference evidence="2 3" key="1">
    <citation type="journal article" date="2008" name="Nature">
        <title>The genome of Laccaria bicolor provides insights into mycorrhizal symbiosis.</title>
        <authorList>
            <person name="Martin F."/>
            <person name="Aerts A."/>
            <person name="Ahren D."/>
            <person name="Brun A."/>
            <person name="Danchin E.G.J."/>
            <person name="Duchaussoy F."/>
            <person name="Gibon J."/>
            <person name="Kohler A."/>
            <person name="Lindquist E."/>
            <person name="Pereda V."/>
            <person name="Salamov A."/>
            <person name="Shapiro H.J."/>
            <person name="Wuyts J."/>
            <person name="Blaudez D."/>
            <person name="Buee M."/>
            <person name="Brokstein P."/>
            <person name="Canbaeck B."/>
            <person name="Cohen D."/>
            <person name="Courty P.E."/>
            <person name="Coutinho P.M."/>
            <person name="Delaruelle C."/>
            <person name="Detter J.C."/>
            <person name="Deveau A."/>
            <person name="DiFazio S."/>
            <person name="Duplessis S."/>
            <person name="Fraissinet-Tachet L."/>
            <person name="Lucic E."/>
            <person name="Frey-Klett P."/>
            <person name="Fourrey C."/>
            <person name="Feussner I."/>
            <person name="Gay G."/>
            <person name="Grimwood J."/>
            <person name="Hoegger P.J."/>
            <person name="Jain P."/>
            <person name="Kilaru S."/>
            <person name="Labbe J."/>
            <person name="Lin Y.C."/>
            <person name="Legue V."/>
            <person name="Le Tacon F."/>
            <person name="Marmeisse R."/>
            <person name="Melayah D."/>
            <person name="Montanini B."/>
            <person name="Muratet M."/>
            <person name="Nehls U."/>
            <person name="Niculita-Hirzel H."/>
            <person name="Oudot-Le Secq M.P."/>
            <person name="Peter M."/>
            <person name="Quesneville H."/>
            <person name="Rajashekar B."/>
            <person name="Reich M."/>
            <person name="Rouhier N."/>
            <person name="Schmutz J."/>
            <person name="Yin T."/>
            <person name="Chalot M."/>
            <person name="Henrissat B."/>
            <person name="Kuees U."/>
            <person name="Lucas S."/>
            <person name="Van de Peer Y."/>
            <person name="Podila G.K."/>
            <person name="Polle A."/>
            <person name="Pukkila P.J."/>
            <person name="Richardson P.M."/>
            <person name="Rouze P."/>
            <person name="Sanders I.R."/>
            <person name="Stajich J.E."/>
            <person name="Tunlid A."/>
            <person name="Tuskan G."/>
            <person name="Grigoriev I.V."/>
        </authorList>
    </citation>
    <scope>NUCLEOTIDE SEQUENCE [LARGE SCALE GENOMIC DNA]</scope>
    <source>
        <strain evidence="3">S238N-H82 / ATCC MYA-4686</strain>
    </source>
</reference>
<dbReference type="EMBL" id="DS547137">
    <property type="protein sequence ID" value="EDR01681.1"/>
    <property type="molecule type" value="Genomic_DNA"/>
</dbReference>
<dbReference type="KEGG" id="lbc:LACBIDRAFT_333104"/>
<sequence length="435" mass="47184">MHNEPYSHPSCPLSSSRRFTPYDIQPRLTYKTPPMRPTHKRTPTQVTLTKLNFFIAHLEWVIEPPVIPPPPTLHPTPRVSRAKSTEEIEQSVPSVLDSAASIDDSHAEEQCPLSYRSRSPSPLGSRNKTAAGVLVRNLLLSPHAPPTTIPVIAPHLPTQLPAIRPTIQTQTDTATVTVASTPSLIMPTSAYFSTTSMGISSPSSSPTMITAQERPLASLPEPDDGDVCAGDETEDSANGRDKGKRKAQTKGKEESRCEKICELACGGKEGRGFGEGCEWEGMMMGQKGKSELSPSSSSTRPRRSQKTTIPAVDSIPQVATHTETTPKQDVLQPGSTSIQIQSDDPSPLRILSPSTLPESTTTLPSDAASPGDGEASRMGTPGTPSLRRPPYFMETSAKTAQNVERLFMNLIRVLRQPRIDTGHTKEKKLSKFVVM</sequence>
<evidence type="ECO:0000256" key="1">
    <source>
        <dbReference type="SAM" id="MobiDB-lite"/>
    </source>
</evidence>
<feature type="compositionally biased region" description="Low complexity" evidence="1">
    <location>
        <begin position="351"/>
        <end position="365"/>
    </location>
</feature>